<name>A0A365Y0J7_9BACT</name>
<evidence type="ECO:0000259" key="2">
    <source>
        <dbReference type="Pfam" id="PF19917"/>
    </source>
</evidence>
<feature type="domain" description="MoxR-vWA-beta-propeller ternary system" evidence="1">
    <location>
        <begin position="27"/>
        <end position="181"/>
    </location>
</feature>
<dbReference type="EMBL" id="QFFJ01000001">
    <property type="protein sequence ID" value="RBL92136.1"/>
    <property type="molecule type" value="Genomic_DNA"/>
</dbReference>
<dbReference type="Proteomes" id="UP000253410">
    <property type="component" value="Unassembled WGS sequence"/>
</dbReference>
<protein>
    <submittedName>
        <fullName evidence="3">Uncharacterized protein</fullName>
    </submittedName>
</protein>
<evidence type="ECO:0000259" key="1">
    <source>
        <dbReference type="Pfam" id="PF19915"/>
    </source>
</evidence>
<dbReference type="AlphaFoldDB" id="A0A365Y0J7"/>
<gene>
    <name evidence="3" type="ORF">DF182_05945</name>
</gene>
<dbReference type="Pfam" id="PF19915">
    <property type="entry name" value="bpX0"/>
    <property type="match status" value="1"/>
</dbReference>
<evidence type="ECO:0000313" key="3">
    <source>
        <dbReference type="EMBL" id="RBL92136.1"/>
    </source>
</evidence>
<dbReference type="InterPro" id="IPR045554">
    <property type="entry name" value="bpX0"/>
</dbReference>
<dbReference type="OrthoDB" id="780958at2"/>
<dbReference type="RefSeq" id="WP_113614736.1">
    <property type="nucleotide sequence ID" value="NZ_QFFJ01000001.1"/>
</dbReference>
<organism evidence="3 4">
    <name type="scientific">Chitinophaga flava</name>
    <dbReference type="NCBI Taxonomy" id="2259036"/>
    <lineage>
        <taxon>Bacteria</taxon>
        <taxon>Pseudomonadati</taxon>
        <taxon>Bacteroidota</taxon>
        <taxon>Chitinophagia</taxon>
        <taxon>Chitinophagales</taxon>
        <taxon>Chitinophagaceae</taxon>
        <taxon>Chitinophaga</taxon>
    </lineage>
</organism>
<comment type="caution">
    <text evidence="3">The sequence shown here is derived from an EMBL/GenBank/DDBJ whole genome shotgun (WGS) entry which is preliminary data.</text>
</comment>
<keyword evidence="4" id="KW-1185">Reference proteome</keyword>
<dbReference type="Pfam" id="PF19917">
    <property type="entry name" value="bpX1"/>
    <property type="match status" value="1"/>
</dbReference>
<sequence>MINYFAFTNNYCWQWKENGNIIEFRDGFTICYTDALLKILQELSFQGWPPLGSVLLILCACKEDPFNFELTIKQLREQTQAFYANEPSEETNDMLLAAIRLLELIHTLPQKLRAEDKRGLLLKTLFAGISPQVNSADAIRELQLFYKHPHQSNNTIAYTLKKDLSWLYRASKRVTDMPALRMLLETSIEEIPAPLPLTLPPPAATDLLTSLSEYEQTAGISRLAKHILAAIHVPMHTHNSGDRSLGGISDITNKGTYDRLLLSELAQDDTVLTARLANNEALYFRREELPSQRKKKAIILIDITLKMWGTPRVFAMAAALACREQRNKDSAVHTWMMGGLHATAVSLDDRQGVIHALTLLDDRLELAPSLSAFLQERSEEGEYYLITSEQQSRHPALQHILAAHPHPVDFLLTVDRNGAFHCYHYSGGRKKMISHALFDLEEISKSSSSQNSSGKIDHWLNTNPPLRFAITHMKNEPGNHFRKDPKGDSCIVSITRDGRVQYRDAFTHYNVQQFGALESCPFIEQGEYHILFTSLQEFSILVSSPFSPTLILYHFLQKDITFTYKRIETKAIVGKYTVVTRDGYFCLYPSHWLLHGTTGKLEHNLDNRQPNATTLGLAAAASQKKIFKELSKCYFAMPAINDIFISTTGTLVLEQRSLYLDTDQSNDEAQLRLSDKKETTVGRPPLYKKPETFPLPGNPNILLTRFKWADGSEIIGDPRGFIYLHSSDKSIPDIAIVTVLNRRPTAAWADDGVFSGNPYFQLEPNTDILPMQDFYSKYILRFIAQLR</sequence>
<feature type="domain" description="MoxR-vWA-beta-propeller ternary system" evidence="2">
    <location>
        <begin position="704"/>
        <end position="786"/>
    </location>
</feature>
<dbReference type="InterPro" id="IPR045553">
    <property type="entry name" value="bpX1"/>
</dbReference>
<proteinExistence type="predicted"/>
<accession>A0A365Y0J7</accession>
<evidence type="ECO:0000313" key="4">
    <source>
        <dbReference type="Proteomes" id="UP000253410"/>
    </source>
</evidence>
<reference evidence="3 4" key="1">
    <citation type="submission" date="2018-05" db="EMBL/GenBank/DDBJ databases">
        <title>Chitinophaga sp. K3CV102501T nov., isolated from isolated from a monsoon evergreen broad-leaved forest soil.</title>
        <authorList>
            <person name="Lv Y."/>
        </authorList>
    </citation>
    <scope>NUCLEOTIDE SEQUENCE [LARGE SCALE GENOMIC DNA]</scope>
    <source>
        <strain evidence="3 4">GDMCC 1.1325</strain>
    </source>
</reference>